<dbReference type="FunFam" id="3.40.50.620:FF:000009">
    <property type="entry name" value="Cysteine--tRNA ligase"/>
    <property type="match status" value="1"/>
</dbReference>
<evidence type="ECO:0000256" key="10">
    <source>
        <dbReference type="ARBA" id="ARBA00023146"/>
    </source>
</evidence>
<feature type="domain" description="tRNA synthetases class I catalytic" evidence="12">
    <location>
        <begin position="86"/>
        <end position="388"/>
    </location>
</feature>
<evidence type="ECO:0000256" key="1">
    <source>
        <dbReference type="ARBA" id="ARBA00001947"/>
    </source>
</evidence>
<dbReference type="CDD" id="cd00672">
    <property type="entry name" value="CysRS_core"/>
    <property type="match status" value="1"/>
</dbReference>
<dbReference type="Pfam" id="PF01406">
    <property type="entry name" value="tRNA-synt_1e"/>
    <property type="match status" value="1"/>
</dbReference>
<evidence type="ECO:0000259" key="12">
    <source>
        <dbReference type="Pfam" id="PF01406"/>
    </source>
</evidence>
<dbReference type="Pfam" id="PF23493">
    <property type="entry name" value="CysS_C"/>
    <property type="match status" value="1"/>
</dbReference>
<dbReference type="PANTHER" id="PTHR10890">
    <property type="entry name" value="CYSTEINYL-TRNA SYNTHETASE"/>
    <property type="match status" value="1"/>
</dbReference>
<keyword evidence="4" id="KW-0436">Ligase</keyword>
<dbReference type="OrthoDB" id="438179at2759"/>
<dbReference type="Gene3D" id="3.40.50.620">
    <property type="entry name" value="HUPs"/>
    <property type="match status" value="1"/>
</dbReference>
<evidence type="ECO:0000256" key="2">
    <source>
        <dbReference type="ARBA" id="ARBA00005594"/>
    </source>
</evidence>
<dbReference type="SUPFAM" id="SSF47323">
    <property type="entry name" value="Anticodon-binding domain of a subclass of class I aminoacyl-tRNA synthetases"/>
    <property type="match status" value="1"/>
</dbReference>
<evidence type="ECO:0000256" key="8">
    <source>
        <dbReference type="ARBA" id="ARBA00022840"/>
    </source>
</evidence>
<name>A0A8T2VIB2_CERRI</name>
<comment type="caution">
    <text evidence="15">The sequence shown here is derived from an EMBL/GenBank/DDBJ whole genome shotgun (WGS) entry which is preliminary data.</text>
</comment>
<evidence type="ECO:0000313" key="15">
    <source>
        <dbReference type="EMBL" id="KAH7446980.1"/>
    </source>
</evidence>
<dbReference type="OMA" id="IMRWPSP"/>
<evidence type="ECO:0000256" key="7">
    <source>
        <dbReference type="ARBA" id="ARBA00022833"/>
    </source>
</evidence>
<dbReference type="GO" id="GO:0004817">
    <property type="term" value="F:cysteine-tRNA ligase activity"/>
    <property type="evidence" value="ECO:0007669"/>
    <property type="project" value="UniProtKB-EC"/>
</dbReference>
<dbReference type="PRINTS" id="PR00983">
    <property type="entry name" value="TRNASYNTHCYS"/>
</dbReference>
<dbReference type="EMBL" id="CM035406">
    <property type="protein sequence ID" value="KAH7446980.1"/>
    <property type="molecule type" value="Genomic_DNA"/>
</dbReference>
<dbReference type="InterPro" id="IPR024909">
    <property type="entry name" value="Cys-tRNA/MSH_ligase"/>
</dbReference>
<proteinExistence type="inferred from homology"/>
<comment type="similarity">
    <text evidence="2">Belongs to the class-I aminoacyl-tRNA synthetase family.</text>
</comment>
<dbReference type="InterPro" id="IPR015803">
    <property type="entry name" value="Cys-tRNA-ligase"/>
</dbReference>
<reference evidence="15" key="1">
    <citation type="submission" date="2021-08" db="EMBL/GenBank/DDBJ databases">
        <title>WGS assembly of Ceratopteris richardii.</title>
        <authorList>
            <person name="Marchant D.B."/>
            <person name="Chen G."/>
            <person name="Jenkins J."/>
            <person name="Shu S."/>
            <person name="Leebens-Mack J."/>
            <person name="Grimwood J."/>
            <person name="Schmutz J."/>
            <person name="Soltis P."/>
            <person name="Soltis D."/>
            <person name="Chen Z.-H."/>
        </authorList>
    </citation>
    <scope>NUCLEOTIDE SEQUENCE</scope>
    <source>
        <strain evidence="15">Whitten #5841</strain>
        <tissue evidence="15">Leaf</tissue>
    </source>
</reference>
<dbReference type="InterPro" id="IPR056411">
    <property type="entry name" value="CysS_C"/>
</dbReference>
<evidence type="ECO:0000256" key="9">
    <source>
        <dbReference type="ARBA" id="ARBA00022917"/>
    </source>
</evidence>
<feature type="domain" description="Cysteinyl-tRNA synthetase class Ia DALR" evidence="13">
    <location>
        <begin position="430"/>
        <end position="490"/>
    </location>
</feature>
<dbReference type="Gene3D" id="1.20.120.1910">
    <property type="entry name" value="Cysteine-tRNA ligase, C-terminal anti-codon recognition domain"/>
    <property type="match status" value="1"/>
</dbReference>
<dbReference type="NCBIfam" id="TIGR00435">
    <property type="entry name" value="cysS"/>
    <property type="match status" value="1"/>
</dbReference>
<dbReference type="Proteomes" id="UP000825935">
    <property type="component" value="Chromosome 1"/>
</dbReference>
<dbReference type="InterPro" id="IPR009080">
    <property type="entry name" value="tRNAsynth_Ia_anticodon-bd"/>
</dbReference>
<keyword evidence="8" id="KW-0067">ATP-binding</keyword>
<dbReference type="InterPro" id="IPR032678">
    <property type="entry name" value="tRNA-synt_1_cat_dom"/>
</dbReference>
<dbReference type="GO" id="GO:0005737">
    <property type="term" value="C:cytoplasm"/>
    <property type="evidence" value="ECO:0007669"/>
    <property type="project" value="InterPro"/>
</dbReference>
<keyword evidence="6" id="KW-0547">Nucleotide-binding</keyword>
<organism evidence="15 16">
    <name type="scientific">Ceratopteris richardii</name>
    <name type="common">Triangle waterfern</name>
    <dbReference type="NCBI Taxonomy" id="49495"/>
    <lineage>
        <taxon>Eukaryota</taxon>
        <taxon>Viridiplantae</taxon>
        <taxon>Streptophyta</taxon>
        <taxon>Embryophyta</taxon>
        <taxon>Tracheophyta</taxon>
        <taxon>Polypodiopsida</taxon>
        <taxon>Polypodiidae</taxon>
        <taxon>Polypodiales</taxon>
        <taxon>Pteridineae</taxon>
        <taxon>Pteridaceae</taxon>
        <taxon>Parkerioideae</taxon>
        <taxon>Ceratopteris</taxon>
    </lineage>
</organism>
<evidence type="ECO:0000256" key="5">
    <source>
        <dbReference type="ARBA" id="ARBA00022723"/>
    </source>
</evidence>
<dbReference type="EC" id="6.1.1.16" evidence="3"/>
<accession>A0A8T2VIB2</accession>
<evidence type="ECO:0000259" key="13">
    <source>
        <dbReference type="Pfam" id="PF09190"/>
    </source>
</evidence>
<keyword evidence="9" id="KW-0648">Protein biosynthesis</keyword>
<comment type="cofactor">
    <cofactor evidence="1">
        <name>Zn(2+)</name>
        <dbReference type="ChEBI" id="CHEBI:29105"/>
    </cofactor>
</comment>
<dbReference type="SUPFAM" id="SSF52374">
    <property type="entry name" value="Nucleotidylyl transferase"/>
    <property type="match status" value="1"/>
</dbReference>
<sequence>METLVPKFVHRALIFQRSLVFHRRFHVPFAQTYSHLRVVGSSRPISTCASSARSVQYAEPEGKEQGLHVDAEFHLYNTMTRNKERFQPLVAGKVGMYVCGVTPYDYCHIGHARVYVSFDVLYRYLMHLGFKVKYVRNFTDVDDKIIARASKQGEDPVALSARFCNEFHVDMEALQCLPATVEPRVTTHMSSIIKMIEQIMENGYGYVLENGDVYFSVDKYAEKHPTYGCLAGRDFDENRAGERVAIDERKRNPADFALWKSAKKGEPAWESPWGLGRPGWHIECSAMSAEHLGPCFDIHGGGMDLIFPHHENEIAQSCAACSESRVSYWMHNGFVTIDAEKMSKSLGNFFTIREVLEKYHPMSLRLFLIGTHYRSPINYSNYQLEKASDRAYYIFQTLEDCAHCLSSNADAGSPMSSEDNACIEKLQSSFQYSMADDLLTPAVIAALSEPLRIMNDLLHTKQGRKNKSRLAYLKALQAEINQILEVLGLLPRSLPQVLEELRFKALCRSNLSNEDVDIQIKKRAEARAAKDYDRSDKIRDTLASQGIAVMDTPQGTTWRPCIPTNMSD</sequence>
<keyword evidence="10" id="KW-0030">Aminoacyl-tRNA synthetase</keyword>
<dbReference type="InterPro" id="IPR015273">
    <property type="entry name" value="Cys-tRNA-synt_Ia_DALR"/>
</dbReference>
<evidence type="ECO:0000256" key="4">
    <source>
        <dbReference type="ARBA" id="ARBA00022598"/>
    </source>
</evidence>
<dbReference type="InterPro" id="IPR014729">
    <property type="entry name" value="Rossmann-like_a/b/a_fold"/>
</dbReference>
<keyword evidence="5" id="KW-0479">Metal-binding</keyword>
<evidence type="ECO:0000256" key="3">
    <source>
        <dbReference type="ARBA" id="ARBA00012832"/>
    </source>
</evidence>
<dbReference type="GO" id="GO:0005524">
    <property type="term" value="F:ATP binding"/>
    <property type="evidence" value="ECO:0007669"/>
    <property type="project" value="UniProtKB-KW"/>
</dbReference>
<dbReference type="PANTHER" id="PTHR10890:SF25">
    <property type="entry name" value="CYSTEINE--TRNA LIGASE, CHLOROPLASTIC_MITOCHONDRIAL"/>
    <property type="match status" value="1"/>
</dbReference>
<evidence type="ECO:0000313" key="16">
    <source>
        <dbReference type="Proteomes" id="UP000825935"/>
    </source>
</evidence>
<dbReference type="GO" id="GO:0006423">
    <property type="term" value="P:cysteinyl-tRNA aminoacylation"/>
    <property type="evidence" value="ECO:0007669"/>
    <property type="project" value="InterPro"/>
</dbReference>
<protein>
    <recommendedName>
        <fullName evidence="3">cysteine--tRNA ligase</fullName>
        <ecNumber evidence="3">6.1.1.16</ecNumber>
    </recommendedName>
    <alternativeName>
        <fullName evidence="11">Cysteinyl-tRNA synthetase</fullName>
    </alternativeName>
</protein>
<dbReference type="HAMAP" id="MF_00041">
    <property type="entry name" value="Cys_tRNA_synth"/>
    <property type="match status" value="1"/>
</dbReference>
<evidence type="ECO:0000259" key="14">
    <source>
        <dbReference type="Pfam" id="PF23493"/>
    </source>
</evidence>
<dbReference type="GO" id="GO:0046872">
    <property type="term" value="F:metal ion binding"/>
    <property type="evidence" value="ECO:0007669"/>
    <property type="project" value="UniProtKB-KW"/>
</dbReference>
<evidence type="ECO:0000256" key="6">
    <source>
        <dbReference type="ARBA" id="ARBA00022741"/>
    </source>
</evidence>
<feature type="domain" description="Cysteinyl-tRNA ligase anticodon binding" evidence="14">
    <location>
        <begin position="520"/>
        <end position="559"/>
    </location>
</feature>
<evidence type="ECO:0000256" key="11">
    <source>
        <dbReference type="ARBA" id="ARBA00031499"/>
    </source>
</evidence>
<keyword evidence="7" id="KW-0862">Zinc</keyword>
<keyword evidence="16" id="KW-1185">Reference proteome</keyword>
<gene>
    <name evidence="15" type="ORF">KP509_01G085100</name>
</gene>
<dbReference type="Pfam" id="PF09190">
    <property type="entry name" value="DALR_2"/>
    <property type="match status" value="1"/>
</dbReference>
<dbReference type="AlphaFoldDB" id="A0A8T2VIB2"/>